<dbReference type="EMBL" id="JARBJD010000447">
    <property type="protein sequence ID" value="KAK2941957.1"/>
    <property type="molecule type" value="Genomic_DNA"/>
</dbReference>
<feature type="region of interest" description="Disordered" evidence="1">
    <location>
        <begin position="1"/>
        <end position="29"/>
    </location>
</feature>
<comment type="caution">
    <text evidence="2">The sequence shown here is derived from an EMBL/GenBank/DDBJ whole genome shotgun (WGS) entry which is preliminary data.</text>
</comment>
<feature type="region of interest" description="Disordered" evidence="1">
    <location>
        <begin position="139"/>
        <end position="218"/>
    </location>
</feature>
<accession>A0ABQ9WR34</accession>
<evidence type="ECO:0000256" key="1">
    <source>
        <dbReference type="SAM" id="MobiDB-lite"/>
    </source>
</evidence>
<name>A0ABQ9WR34_9EUKA</name>
<keyword evidence="3" id="KW-1185">Reference proteome</keyword>
<feature type="compositionally biased region" description="Basic and acidic residues" evidence="1">
    <location>
        <begin position="189"/>
        <end position="210"/>
    </location>
</feature>
<gene>
    <name evidence="2" type="ORF">BLNAU_23139</name>
</gene>
<evidence type="ECO:0000313" key="3">
    <source>
        <dbReference type="Proteomes" id="UP001281761"/>
    </source>
</evidence>
<proteinExistence type="predicted"/>
<organism evidence="2 3">
    <name type="scientific">Blattamonas nauphoetae</name>
    <dbReference type="NCBI Taxonomy" id="2049346"/>
    <lineage>
        <taxon>Eukaryota</taxon>
        <taxon>Metamonada</taxon>
        <taxon>Preaxostyla</taxon>
        <taxon>Oxymonadida</taxon>
        <taxon>Blattamonas</taxon>
    </lineage>
</organism>
<feature type="compositionally biased region" description="Basic and acidic residues" evidence="1">
    <location>
        <begin position="165"/>
        <end position="177"/>
    </location>
</feature>
<evidence type="ECO:0000313" key="2">
    <source>
        <dbReference type="EMBL" id="KAK2941957.1"/>
    </source>
</evidence>
<sequence length="218" mass="25173">MYKKREEPDSPFEYQPEEFAPATPDKKSQRLLDSLLTPKRKTPHKSERTIEAERILKQKMGGERQEGLLSFSVEVPTEPTVEFTRNLTDLVDHIQPSNFVCAFSKIHYWRKGQEVSFSREERDRLGEFLNFHDLLRPQQEDLDESSDDPALPSVPEPLALSVPEDNPRNKKGIDVKKDKRKKLNSSIDGKVKATNRDEVNVKEETRKDTGGRMLTRVV</sequence>
<protein>
    <submittedName>
        <fullName evidence="2">Uncharacterized protein</fullName>
    </submittedName>
</protein>
<dbReference type="Proteomes" id="UP001281761">
    <property type="component" value="Unassembled WGS sequence"/>
</dbReference>
<reference evidence="2 3" key="1">
    <citation type="journal article" date="2022" name="bioRxiv">
        <title>Genomics of Preaxostyla Flagellates Illuminates Evolutionary Transitions and the Path Towards Mitochondrial Loss.</title>
        <authorList>
            <person name="Novak L.V.F."/>
            <person name="Treitli S.C."/>
            <person name="Pyrih J."/>
            <person name="Halakuc P."/>
            <person name="Pipaliya S.V."/>
            <person name="Vacek V."/>
            <person name="Brzon O."/>
            <person name="Soukal P."/>
            <person name="Eme L."/>
            <person name="Dacks J.B."/>
            <person name="Karnkowska A."/>
            <person name="Elias M."/>
            <person name="Hampl V."/>
        </authorList>
    </citation>
    <scope>NUCLEOTIDE SEQUENCE [LARGE SCALE GENOMIC DNA]</scope>
    <source>
        <strain evidence="2">NAU3</strain>
        <tissue evidence="2">Gut</tissue>
    </source>
</reference>